<keyword evidence="4" id="KW-1185">Reference proteome</keyword>
<dbReference type="GO" id="GO:0005525">
    <property type="term" value="F:GTP binding"/>
    <property type="evidence" value="ECO:0007669"/>
    <property type="project" value="InterPro"/>
</dbReference>
<accession>A0A409YNN8</accession>
<dbReference type="InterPro" id="IPR027417">
    <property type="entry name" value="P-loop_NTPase"/>
</dbReference>
<name>A0A409YNN8_9AGAR</name>
<dbReference type="Proteomes" id="UP000284842">
    <property type="component" value="Unassembled WGS sequence"/>
</dbReference>
<protein>
    <recommendedName>
        <fullName evidence="2">G domain-containing protein</fullName>
    </recommendedName>
</protein>
<dbReference type="SUPFAM" id="SSF52540">
    <property type="entry name" value="P-loop containing nucleoside triphosphate hydrolases"/>
    <property type="match status" value="1"/>
</dbReference>
<evidence type="ECO:0000313" key="4">
    <source>
        <dbReference type="Proteomes" id="UP000284842"/>
    </source>
</evidence>
<dbReference type="InParanoid" id="A0A409YNN8"/>
<feature type="domain" description="G" evidence="2">
    <location>
        <begin position="32"/>
        <end position="99"/>
    </location>
</feature>
<dbReference type="EMBL" id="NHTK01000979">
    <property type="protein sequence ID" value="PPR04214.1"/>
    <property type="molecule type" value="Genomic_DNA"/>
</dbReference>
<dbReference type="OrthoDB" id="8954335at2759"/>
<dbReference type="Gene3D" id="3.40.50.300">
    <property type="entry name" value="P-loop containing nucleotide triphosphate hydrolases"/>
    <property type="match status" value="1"/>
</dbReference>
<dbReference type="AlphaFoldDB" id="A0A409YNN8"/>
<gene>
    <name evidence="3" type="ORF">CVT24_013296</name>
</gene>
<sequence>MSKVPYKQLQIGGEVSVRRLDSTESVWGPNFLLFGPTGAGKSSFIEALANDREMGISKDQLESFTQTVTAYRPVNIRVTGFNICLLDCPGFSDTSLSDLEIIEMVNKWMKEKGVSYLMGILYFCPVTDTRLPRTRRKTMEMLQALVNPNKAVKGHEGAVTIVTTMWDQVWCERVAERAEKNYTQLKDGEMIEKGADITKFKKTQESALAIIDNAAYNIIRGCCVAYTQANFEGKNVPLMGTGHGAFLYGDLISRIEGARQRQLALQLDLQASLDDPALQLLFQKEQKHLEYLLEKYEPQLGQLERAPIWVPDASHKIEVIFRVSPPPPQQPSVVQSDDAVICIIPALPEFDILPQDPLPLTPPERLRIDMHPPQSDAAQAALESSPEPNHAPHASSAHILDDARRLPRRKPGDWMKVLLRRIKGMFPRTRRLDSLVFSSQC</sequence>
<evidence type="ECO:0000256" key="1">
    <source>
        <dbReference type="SAM" id="MobiDB-lite"/>
    </source>
</evidence>
<dbReference type="InterPro" id="IPR006073">
    <property type="entry name" value="GTP-bd"/>
</dbReference>
<evidence type="ECO:0000259" key="2">
    <source>
        <dbReference type="Pfam" id="PF01926"/>
    </source>
</evidence>
<dbReference type="Pfam" id="PF01926">
    <property type="entry name" value="MMR_HSR1"/>
    <property type="match status" value="1"/>
</dbReference>
<organism evidence="3 4">
    <name type="scientific">Panaeolus cyanescens</name>
    <dbReference type="NCBI Taxonomy" id="181874"/>
    <lineage>
        <taxon>Eukaryota</taxon>
        <taxon>Fungi</taxon>
        <taxon>Dikarya</taxon>
        <taxon>Basidiomycota</taxon>
        <taxon>Agaricomycotina</taxon>
        <taxon>Agaricomycetes</taxon>
        <taxon>Agaricomycetidae</taxon>
        <taxon>Agaricales</taxon>
        <taxon>Agaricineae</taxon>
        <taxon>Galeropsidaceae</taxon>
        <taxon>Panaeolus</taxon>
    </lineage>
</organism>
<dbReference type="STRING" id="181874.A0A409YNN8"/>
<reference evidence="3 4" key="1">
    <citation type="journal article" date="2018" name="Evol. Lett.">
        <title>Horizontal gene cluster transfer increased hallucinogenic mushroom diversity.</title>
        <authorList>
            <person name="Reynolds H.T."/>
            <person name="Vijayakumar V."/>
            <person name="Gluck-Thaler E."/>
            <person name="Korotkin H.B."/>
            <person name="Matheny P.B."/>
            <person name="Slot J.C."/>
        </authorList>
    </citation>
    <scope>NUCLEOTIDE SEQUENCE [LARGE SCALE GENOMIC DNA]</scope>
    <source>
        <strain evidence="3 4">2629</strain>
    </source>
</reference>
<feature type="region of interest" description="Disordered" evidence="1">
    <location>
        <begin position="367"/>
        <end position="404"/>
    </location>
</feature>
<proteinExistence type="predicted"/>
<comment type="caution">
    <text evidence="3">The sequence shown here is derived from an EMBL/GenBank/DDBJ whole genome shotgun (WGS) entry which is preliminary data.</text>
</comment>
<evidence type="ECO:0000313" key="3">
    <source>
        <dbReference type="EMBL" id="PPR04214.1"/>
    </source>
</evidence>
<dbReference type="CDD" id="cd00882">
    <property type="entry name" value="Ras_like_GTPase"/>
    <property type="match status" value="1"/>
</dbReference>